<dbReference type="GO" id="GO:0005682">
    <property type="term" value="C:U5 snRNP"/>
    <property type="evidence" value="ECO:0007669"/>
    <property type="project" value="InterPro"/>
</dbReference>
<feature type="compositionally biased region" description="Basic and acidic residues" evidence="2">
    <location>
        <begin position="244"/>
        <end position="258"/>
    </location>
</feature>
<feature type="compositionally biased region" description="Polar residues" evidence="2">
    <location>
        <begin position="46"/>
        <end position="60"/>
    </location>
</feature>
<name>A0AAV7KI11_9METZ</name>
<dbReference type="PROSITE" id="PS50829">
    <property type="entry name" value="GYF"/>
    <property type="match status" value="1"/>
</dbReference>
<dbReference type="FunFam" id="3.30.1490.40:FF:000005">
    <property type="entry name" value="CD2 antigen cytoplasmic tail-binding protein 2"/>
    <property type="match status" value="1"/>
</dbReference>
<feature type="compositionally biased region" description="Basic and acidic residues" evidence="2">
    <location>
        <begin position="89"/>
        <end position="104"/>
    </location>
</feature>
<dbReference type="AlphaFoldDB" id="A0AAV7KI11"/>
<evidence type="ECO:0000313" key="4">
    <source>
        <dbReference type="EMBL" id="KAI6660828.1"/>
    </source>
</evidence>
<feature type="compositionally biased region" description="Acidic residues" evidence="2">
    <location>
        <begin position="74"/>
        <end position="83"/>
    </location>
</feature>
<dbReference type="SUPFAM" id="SSF55277">
    <property type="entry name" value="GYF domain"/>
    <property type="match status" value="1"/>
</dbReference>
<dbReference type="InterPro" id="IPR039905">
    <property type="entry name" value="CD2BP2/Lin1"/>
</dbReference>
<feature type="region of interest" description="Disordered" evidence="2">
    <location>
        <begin position="237"/>
        <end position="258"/>
    </location>
</feature>
<dbReference type="InterPro" id="IPR035445">
    <property type="entry name" value="GYF-like_dom_sf"/>
</dbReference>
<gene>
    <name evidence="4" type="ORF">LOD99_13555</name>
</gene>
<evidence type="ECO:0000259" key="3">
    <source>
        <dbReference type="PROSITE" id="PS50829"/>
    </source>
</evidence>
<dbReference type="PANTHER" id="PTHR13138:SF3">
    <property type="entry name" value="CD2 ANTIGEN CYTOPLASMIC TAIL-BINDING PROTEIN 2"/>
    <property type="match status" value="1"/>
</dbReference>
<comment type="caution">
    <text evidence="4">The sequence shown here is derived from an EMBL/GenBank/DDBJ whole genome shotgun (WGS) entry which is preliminary data.</text>
</comment>
<keyword evidence="1" id="KW-0175">Coiled coil</keyword>
<protein>
    <submittedName>
        <fullName evidence="4">CD2 antigen cytoplasmic tail-binding protein 2</fullName>
    </submittedName>
</protein>
<evidence type="ECO:0000256" key="1">
    <source>
        <dbReference type="SAM" id="Coils"/>
    </source>
</evidence>
<dbReference type="PANTHER" id="PTHR13138">
    <property type="entry name" value="PROTEIN LIN1"/>
    <property type="match status" value="1"/>
</dbReference>
<dbReference type="InterPro" id="IPR003169">
    <property type="entry name" value="GYF"/>
</dbReference>
<dbReference type="Gene3D" id="3.30.1490.40">
    <property type="match status" value="1"/>
</dbReference>
<feature type="coiled-coil region" evidence="1">
    <location>
        <begin position="273"/>
        <end position="300"/>
    </location>
</feature>
<keyword evidence="5" id="KW-1185">Reference proteome</keyword>
<dbReference type="Proteomes" id="UP001165289">
    <property type="component" value="Unassembled WGS sequence"/>
</dbReference>
<accession>A0AAV7KI11</accession>
<evidence type="ECO:0000256" key="2">
    <source>
        <dbReference type="SAM" id="MobiDB-lite"/>
    </source>
</evidence>
<dbReference type="EMBL" id="JAKMXF010000022">
    <property type="protein sequence ID" value="KAI6660828.1"/>
    <property type="molecule type" value="Genomic_DNA"/>
</dbReference>
<evidence type="ECO:0000313" key="5">
    <source>
        <dbReference type="Proteomes" id="UP001165289"/>
    </source>
</evidence>
<dbReference type="SMART" id="SM00444">
    <property type="entry name" value="GYF"/>
    <property type="match status" value="1"/>
</dbReference>
<proteinExistence type="predicted"/>
<dbReference type="Pfam" id="PF02213">
    <property type="entry name" value="GYF"/>
    <property type="match status" value="1"/>
</dbReference>
<feature type="region of interest" description="Disordered" evidence="2">
    <location>
        <begin position="21"/>
        <end position="105"/>
    </location>
</feature>
<sequence>MSKKRSRQVAFSNEVTVVSVASYPVERRIQSEPKQQKLDHNHLDSTDTVNEDTISSNSSKSQHKPGSRLRDQLDSDSEPDDDYILYGKNKSDEQKEVNKERLETEGLDEEDMFAQEKGVLHFDGDIRVTPFNMDEEMEEGRFDSEGNYYTFRDEEVTDNWLTDIDWSNVDEQGEMLSQLESERQFFKRDAKVILSKEPLKDTSQTVKAVLSKSECISRIVCLLNPRETVAQALKRLKPNKQKGNRKEDISPSVDNNHKGQDNAFLELTELADLMCYHNEYDIYSNSLEKLQNNLTSYQIKNKFNSPDSNDICWEYKTEEREDSKLYGPFKSSQMLEWSTAGYFGEGVMVRRIDRRNGQFYNSKRVDFDIYT</sequence>
<organism evidence="4 5">
    <name type="scientific">Oopsacas minuta</name>
    <dbReference type="NCBI Taxonomy" id="111878"/>
    <lineage>
        <taxon>Eukaryota</taxon>
        <taxon>Metazoa</taxon>
        <taxon>Porifera</taxon>
        <taxon>Hexactinellida</taxon>
        <taxon>Hexasterophora</taxon>
        <taxon>Lyssacinosida</taxon>
        <taxon>Leucopsacidae</taxon>
        <taxon>Oopsacas</taxon>
    </lineage>
</organism>
<feature type="compositionally biased region" description="Basic and acidic residues" evidence="2">
    <location>
        <begin position="25"/>
        <end position="45"/>
    </location>
</feature>
<feature type="domain" description="GYF" evidence="3">
    <location>
        <begin position="310"/>
        <end position="368"/>
    </location>
</feature>
<reference evidence="4 5" key="1">
    <citation type="journal article" date="2023" name="BMC Biol.">
        <title>The compact genome of the sponge Oopsacas minuta (Hexactinellida) is lacking key metazoan core genes.</title>
        <authorList>
            <person name="Santini S."/>
            <person name="Schenkelaars Q."/>
            <person name="Jourda C."/>
            <person name="Duchesne M."/>
            <person name="Belahbib H."/>
            <person name="Rocher C."/>
            <person name="Selva M."/>
            <person name="Riesgo A."/>
            <person name="Vervoort M."/>
            <person name="Leys S.P."/>
            <person name="Kodjabachian L."/>
            <person name="Le Bivic A."/>
            <person name="Borchiellini C."/>
            <person name="Claverie J.M."/>
            <person name="Renard E."/>
        </authorList>
    </citation>
    <scope>NUCLEOTIDE SEQUENCE [LARGE SCALE GENOMIC DNA]</scope>
    <source>
        <strain evidence="4">SPO-2</strain>
    </source>
</reference>